<feature type="compositionally biased region" description="Basic and acidic residues" evidence="1">
    <location>
        <begin position="30"/>
        <end position="41"/>
    </location>
</feature>
<dbReference type="Gene3D" id="3.60.20.10">
    <property type="entry name" value="Glutamine Phosphoribosylpyrophosphate, subunit 1, domain 1"/>
    <property type="match status" value="1"/>
</dbReference>
<reference evidence="3" key="1">
    <citation type="submission" date="2023-03" db="EMBL/GenBank/DDBJ databases">
        <authorList>
            <person name="Julca I."/>
        </authorList>
    </citation>
    <scope>NUCLEOTIDE SEQUENCE</scope>
</reference>
<dbReference type="SUPFAM" id="SSF56235">
    <property type="entry name" value="N-terminal nucleophile aminohydrolases (Ntn hydrolases)"/>
    <property type="match status" value="1"/>
</dbReference>
<evidence type="ECO:0000313" key="4">
    <source>
        <dbReference type="Proteomes" id="UP001161247"/>
    </source>
</evidence>
<dbReference type="PANTHER" id="PTHR36791">
    <property type="entry name" value="OS03G0363400 PROTEIN"/>
    <property type="match status" value="1"/>
</dbReference>
<dbReference type="AlphaFoldDB" id="A0AAV1CR87"/>
<feature type="chain" id="PRO_5043841432" evidence="2">
    <location>
        <begin position="20"/>
        <end position="525"/>
    </location>
</feature>
<proteinExistence type="predicted"/>
<organism evidence="3 4">
    <name type="scientific">Oldenlandia corymbosa var. corymbosa</name>
    <dbReference type="NCBI Taxonomy" id="529605"/>
    <lineage>
        <taxon>Eukaryota</taxon>
        <taxon>Viridiplantae</taxon>
        <taxon>Streptophyta</taxon>
        <taxon>Embryophyta</taxon>
        <taxon>Tracheophyta</taxon>
        <taxon>Spermatophyta</taxon>
        <taxon>Magnoliopsida</taxon>
        <taxon>eudicotyledons</taxon>
        <taxon>Gunneridae</taxon>
        <taxon>Pentapetalae</taxon>
        <taxon>asterids</taxon>
        <taxon>lamiids</taxon>
        <taxon>Gentianales</taxon>
        <taxon>Rubiaceae</taxon>
        <taxon>Rubioideae</taxon>
        <taxon>Spermacoceae</taxon>
        <taxon>Hedyotis-Oldenlandia complex</taxon>
        <taxon>Oldenlandia</taxon>
    </lineage>
</organism>
<dbReference type="GO" id="GO:0051603">
    <property type="term" value="P:proteolysis involved in protein catabolic process"/>
    <property type="evidence" value="ECO:0007669"/>
    <property type="project" value="InterPro"/>
</dbReference>
<dbReference type="InterPro" id="IPR005358">
    <property type="entry name" value="Puta_zinc/iron-chelating_dom"/>
</dbReference>
<dbReference type="Pfam" id="PF00227">
    <property type="entry name" value="Proteasome"/>
    <property type="match status" value="1"/>
</dbReference>
<feature type="compositionally biased region" description="Polar residues" evidence="1">
    <location>
        <begin position="45"/>
        <end position="54"/>
    </location>
</feature>
<dbReference type="GO" id="GO:0005839">
    <property type="term" value="C:proteasome core complex"/>
    <property type="evidence" value="ECO:0007669"/>
    <property type="project" value="InterPro"/>
</dbReference>
<evidence type="ECO:0000313" key="3">
    <source>
        <dbReference type="EMBL" id="CAI9098129.1"/>
    </source>
</evidence>
<accession>A0AAV1CR87</accession>
<evidence type="ECO:0000256" key="1">
    <source>
        <dbReference type="SAM" id="MobiDB-lite"/>
    </source>
</evidence>
<dbReference type="InterPro" id="IPR029055">
    <property type="entry name" value="Ntn_hydrolases_N"/>
</dbReference>
<dbReference type="InterPro" id="IPR001353">
    <property type="entry name" value="Proteasome_sua/b"/>
</dbReference>
<dbReference type="Proteomes" id="UP001161247">
    <property type="component" value="Chromosome 3"/>
</dbReference>
<dbReference type="Pfam" id="PF03692">
    <property type="entry name" value="CxxCxxCC"/>
    <property type="match status" value="1"/>
</dbReference>
<dbReference type="PANTHER" id="PTHR36791:SF2">
    <property type="entry name" value="OS03G0363400 PROTEIN"/>
    <property type="match status" value="1"/>
</dbReference>
<name>A0AAV1CR87_OLDCO</name>
<keyword evidence="4" id="KW-1185">Reference proteome</keyword>
<sequence>MSQTAVMAALPSFTVVLSAANPARRKAKVKPNEIRKTRQRPEGNSPITETTSGGINPGFGNKKKEPLWQCIQKCGACCKLDKGPSFPSPEEIFDDPADIELFKSMIGPDGWCLQYDKSTRRCSIYDDRPYFCRVDPDIFQTLYGIEKKKFNKEACSCCIDTIKAVYGAKSEELIHFLSNLVYVILAAALELLRDRFSSQIDCSWFPSVITPWTAMTRMLAESSSVEEEGNVNHLAFKSLHRIRVRRIDITSRGPEPVERLGTMAALPAHQVGRPEPKFGKGTTALGHIFSKEGGTVVAVDHPRLSSFGGFPENVVQLHLHLLAAFSGGIKDSLEYLLNGVCQISATKFEVNEGRKASAAEASEWLADFLSHHDSDFALSLGVLIAGWDNESGPSLYKVDGKGKVRKESLAATGSGSSARSLILGTLPFRRLGITLPDAKEIAKRAMESAKRAVCIGGSHAPEQGECISVFRVGSAGVELVVSNDDIEEWQRHRCSKTGRNGRTRKSTIVASHLRLYRGEWEGRGL</sequence>
<keyword evidence="2" id="KW-0732">Signal</keyword>
<protein>
    <submittedName>
        <fullName evidence="3">OLC1v1034714C1</fullName>
    </submittedName>
</protein>
<dbReference type="EMBL" id="OX459120">
    <property type="protein sequence ID" value="CAI9098129.1"/>
    <property type="molecule type" value="Genomic_DNA"/>
</dbReference>
<feature type="signal peptide" evidence="2">
    <location>
        <begin position="1"/>
        <end position="19"/>
    </location>
</feature>
<evidence type="ECO:0000256" key="2">
    <source>
        <dbReference type="SAM" id="SignalP"/>
    </source>
</evidence>
<gene>
    <name evidence="3" type="ORF">OLC1_LOCUS8429</name>
</gene>
<dbReference type="CDD" id="cd01906">
    <property type="entry name" value="proteasome_protease_HslV"/>
    <property type="match status" value="1"/>
</dbReference>
<feature type="region of interest" description="Disordered" evidence="1">
    <location>
        <begin position="26"/>
        <end position="60"/>
    </location>
</feature>